<comment type="caution">
    <text evidence="1">The sequence shown here is derived from an EMBL/GenBank/DDBJ whole genome shotgun (WGS) entry which is preliminary data.</text>
</comment>
<dbReference type="InterPro" id="IPR027417">
    <property type="entry name" value="P-loop_NTPase"/>
</dbReference>
<dbReference type="RefSeq" id="WP_131172124.1">
    <property type="nucleotide sequence ID" value="NZ_FXTL01000009.1"/>
</dbReference>
<dbReference type="GO" id="GO:0016301">
    <property type="term" value="F:kinase activity"/>
    <property type="evidence" value="ECO:0007669"/>
    <property type="project" value="UniProtKB-KW"/>
</dbReference>
<dbReference type="AlphaFoldDB" id="A0A4Q9KK63"/>
<dbReference type="Gene3D" id="3.40.50.300">
    <property type="entry name" value="P-loop containing nucleotide triphosphate hydrolases"/>
    <property type="match status" value="1"/>
</dbReference>
<accession>A0A4Q9KK63</accession>
<dbReference type="Proteomes" id="UP000291933">
    <property type="component" value="Unassembled WGS sequence"/>
</dbReference>
<name>A0A4Q9KK63_PROTD</name>
<sequence>MNASRFSTIGSLTGQTPSGAEPVRIICGHYGSGKTEFAVNLALREAHAGHRVALADLDIVNPYFRSRERADLLEASGIRVISSSLGHITTLEIPAISAEIRGPLAEPDTQVILDMGGDSTGAKILAQFYADVHRRESELLLVVNAYRPETTTLEGVLGHLEQIEFTTRLTVTGLVSATHLLRDTTVDDVRVGLELCREVSRACGVRLAFVAAIPDALAALDPGEAGDAELLPVGMHLRDEWM</sequence>
<keyword evidence="2" id="KW-1185">Reference proteome</keyword>
<organism evidence="1 2">
    <name type="scientific">Propioniciclava tarda</name>
    <dbReference type="NCBI Taxonomy" id="433330"/>
    <lineage>
        <taxon>Bacteria</taxon>
        <taxon>Bacillati</taxon>
        <taxon>Actinomycetota</taxon>
        <taxon>Actinomycetes</taxon>
        <taxon>Propionibacteriales</taxon>
        <taxon>Propionibacteriaceae</taxon>
        <taxon>Propioniciclava</taxon>
    </lineage>
</organism>
<keyword evidence="1" id="KW-0418">Kinase</keyword>
<protein>
    <submittedName>
        <fullName evidence="1">Tyrosine-protein kinase family protein</fullName>
    </submittedName>
</protein>
<dbReference type="EMBL" id="SDMR01000009">
    <property type="protein sequence ID" value="TBT94808.1"/>
    <property type="molecule type" value="Genomic_DNA"/>
</dbReference>
<keyword evidence="1" id="KW-0808">Transferase</keyword>
<evidence type="ECO:0000313" key="2">
    <source>
        <dbReference type="Proteomes" id="UP000291933"/>
    </source>
</evidence>
<proteinExistence type="predicted"/>
<gene>
    <name evidence="1" type="ORF">ET996_08450</name>
</gene>
<reference evidence="1 2" key="1">
    <citation type="submission" date="2019-01" db="EMBL/GenBank/DDBJ databases">
        <title>Lactibacter flavus gen. nov., sp. nov., a novel bacterium of the family Propionibacteriaceae isolated from raw milk and dairy products.</title>
        <authorList>
            <person name="Huptas C."/>
            <person name="Wenning M."/>
            <person name="Breitenwieser F."/>
            <person name="Doll E."/>
            <person name="Von Neubeck M."/>
            <person name="Busse H.-J."/>
            <person name="Scherer S."/>
        </authorList>
    </citation>
    <scope>NUCLEOTIDE SEQUENCE [LARGE SCALE GENOMIC DNA]</scope>
    <source>
        <strain evidence="1 2">DSM 22130</strain>
    </source>
</reference>
<dbReference type="SUPFAM" id="SSF52540">
    <property type="entry name" value="P-loop containing nucleoside triphosphate hydrolases"/>
    <property type="match status" value="1"/>
</dbReference>
<dbReference type="OrthoDB" id="9779501at2"/>
<evidence type="ECO:0000313" key="1">
    <source>
        <dbReference type="EMBL" id="TBT94808.1"/>
    </source>
</evidence>